<organism evidence="2 3">
    <name type="scientific">Pseudomonas putida</name>
    <name type="common">Arthrobacter siderocapsulatus</name>
    <dbReference type="NCBI Taxonomy" id="303"/>
    <lineage>
        <taxon>Bacteria</taxon>
        <taxon>Pseudomonadati</taxon>
        <taxon>Pseudomonadota</taxon>
        <taxon>Gammaproteobacteria</taxon>
        <taxon>Pseudomonadales</taxon>
        <taxon>Pseudomonadaceae</taxon>
        <taxon>Pseudomonas</taxon>
    </lineage>
</organism>
<keyword evidence="1" id="KW-0812">Transmembrane</keyword>
<dbReference type="AlphaFoldDB" id="A0ABD7BIQ3"/>
<feature type="transmembrane region" description="Helical" evidence="1">
    <location>
        <begin position="12"/>
        <end position="33"/>
    </location>
</feature>
<evidence type="ECO:0000313" key="3">
    <source>
        <dbReference type="Proteomes" id="UP000516786"/>
    </source>
</evidence>
<evidence type="ECO:0008006" key="4">
    <source>
        <dbReference type="Google" id="ProtNLM"/>
    </source>
</evidence>
<gene>
    <name evidence="2" type="ORF">ID616_06855</name>
</gene>
<accession>A0ABD7BIQ3</accession>
<evidence type="ECO:0000256" key="1">
    <source>
        <dbReference type="SAM" id="Phobius"/>
    </source>
</evidence>
<evidence type="ECO:0000313" key="2">
    <source>
        <dbReference type="EMBL" id="QOC99424.1"/>
    </source>
</evidence>
<dbReference type="Proteomes" id="UP000516786">
    <property type="component" value="Chromosome"/>
</dbReference>
<protein>
    <recommendedName>
        <fullName evidence="4">Acyltransferase</fullName>
    </recommendedName>
</protein>
<dbReference type="RefSeq" id="WP_191087361.1">
    <property type="nucleotide sequence ID" value="NZ_CP061723.1"/>
</dbReference>
<keyword evidence="1" id="KW-1133">Transmembrane helix</keyword>
<reference evidence="2 3" key="1">
    <citation type="submission" date="2020-09" db="EMBL/GenBank/DDBJ databases">
        <title>Co-existence of a novel multidrug-resistance efflux pump with carbapenem resistance gene blaVIM-2 in one megaplasmid in Pseudomonas putida.</title>
        <authorList>
            <person name="Peng K."/>
            <person name="Li R."/>
        </authorList>
    </citation>
    <scope>NUCLEOTIDE SEQUENCE [LARGE SCALE GENOMIC DNA]</scope>
    <source>
        <strain evidence="2 3">ZXPA-20</strain>
    </source>
</reference>
<dbReference type="EMBL" id="CP061723">
    <property type="protein sequence ID" value="QOC99424.1"/>
    <property type="molecule type" value="Genomic_DNA"/>
</dbReference>
<proteinExistence type="predicted"/>
<keyword evidence="1" id="KW-0472">Membrane</keyword>
<sequence>MQQASDRALFANQLRGVAVIAVLIVHWCGVYWFSRDVVASYIHAPIVEGPSSSMIY</sequence>
<name>A0ABD7BIQ3_PSEPU</name>